<gene>
    <name evidence="7" type="ORF">B456_006G124100</name>
</gene>
<feature type="compositionally biased region" description="Polar residues" evidence="5">
    <location>
        <begin position="32"/>
        <end position="43"/>
    </location>
</feature>
<dbReference type="CDD" id="cd11378">
    <property type="entry name" value="DUF296"/>
    <property type="match status" value="1"/>
</dbReference>
<dbReference type="PANTHER" id="PTHR31100:SF63">
    <property type="entry name" value="AT-HOOK MOTIF NUCLEAR-LOCALIZED PROTEIN"/>
    <property type="match status" value="1"/>
</dbReference>
<evidence type="ECO:0000256" key="5">
    <source>
        <dbReference type="SAM" id="MobiDB-lite"/>
    </source>
</evidence>
<dbReference type="GO" id="GO:0003700">
    <property type="term" value="F:DNA-binding transcription factor activity"/>
    <property type="evidence" value="ECO:0007669"/>
    <property type="project" value="TreeGrafter"/>
</dbReference>
<dbReference type="STRING" id="29730.A0A0D2S217"/>
<keyword evidence="2" id="KW-0238">DNA-binding</keyword>
<dbReference type="InterPro" id="IPR014476">
    <property type="entry name" value="AHL15-29"/>
</dbReference>
<feature type="domain" description="PPC" evidence="6">
    <location>
        <begin position="68"/>
        <end position="209"/>
    </location>
</feature>
<dbReference type="PANTHER" id="PTHR31100">
    <property type="entry name" value="AT-HOOK MOTIF NUCLEAR-LOCALIZED PROTEIN 15"/>
    <property type="match status" value="1"/>
</dbReference>
<evidence type="ECO:0000256" key="2">
    <source>
        <dbReference type="ARBA" id="ARBA00023125"/>
    </source>
</evidence>
<accession>A0A0D2S217</accession>
<dbReference type="GO" id="GO:0003680">
    <property type="term" value="F:minor groove of adenine-thymine-rich DNA binding"/>
    <property type="evidence" value="ECO:0007669"/>
    <property type="project" value="InterPro"/>
</dbReference>
<evidence type="ECO:0000313" key="8">
    <source>
        <dbReference type="Proteomes" id="UP000032304"/>
    </source>
</evidence>
<dbReference type="AlphaFoldDB" id="A0A0D2S217"/>
<evidence type="ECO:0000256" key="1">
    <source>
        <dbReference type="ARBA" id="ARBA00023015"/>
    </source>
</evidence>
<dbReference type="PROSITE" id="PS51742">
    <property type="entry name" value="PPC"/>
    <property type="match status" value="1"/>
</dbReference>
<dbReference type="GO" id="GO:0005634">
    <property type="term" value="C:nucleus"/>
    <property type="evidence" value="ECO:0007669"/>
    <property type="project" value="TreeGrafter"/>
</dbReference>
<evidence type="ECO:0000256" key="3">
    <source>
        <dbReference type="ARBA" id="ARBA00023163"/>
    </source>
</evidence>
<keyword evidence="1" id="KW-0805">Transcription regulation</keyword>
<organism evidence="7 8">
    <name type="scientific">Gossypium raimondii</name>
    <name type="common">Peruvian cotton</name>
    <name type="synonym">Gossypium klotzschianum subsp. raimondii</name>
    <dbReference type="NCBI Taxonomy" id="29730"/>
    <lineage>
        <taxon>Eukaryota</taxon>
        <taxon>Viridiplantae</taxon>
        <taxon>Streptophyta</taxon>
        <taxon>Embryophyta</taxon>
        <taxon>Tracheophyta</taxon>
        <taxon>Spermatophyta</taxon>
        <taxon>Magnoliopsida</taxon>
        <taxon>eudicotyledons</taxon>
        <taxon>Gunneridae</taxon>
        <taxon>Pentapetalae</taxon>
        <taxon>rosids</taxon>
        <taxon>malvids</taxon>
        <taxon>Malvales</taxon>
        <taxon>Malvaceae</taxon>
        <taxon>Malvoideae</taxon>
        <taxon>Gossypium</taxon>
    </lineage>
</organism>
<protein>
    <recommendedName>
        <fullName evidence="6">PPC domain-containing protein</fullName>
    </recommendedName>
</protein>
<dbReference type="Gramene" id="KJB35686">
    <property type="protein sequence ID" value="KJB35686"/>
    <property type="gene ID" value="B456_006G124100"/>
</dbReference>
<dbReference type="InterPro" id="IPR005175">
    <property type="entry name" value="PPC_dom"/>
</dbReference>
<evidence type="ECO:0000313" key="7">
    <source>
        <dbReference type="EMBL" id="KJB35686.1"/>
    </source>
</evidence>
<dbReference type="Pfam" id="PF03479">
    <property type="entry name" value="PCC"/>
    <property type="match status" value="1"/>
</dbReference>
<dbReference type="eggNOG" id="ENOG502RXY1">
    <property type="taxonomic scope" value="Eukaryota"/>
</dbReference>
<name>A0A0D2S217_GOSRA</name>
<dbReference type="OMA" id="FIPWACL"/>
<dbReference type="OrthoDB" id="958407at2759"/>
<proteinExistence type="predicted"/>
<keyword evidence="3" id="KW-0804">Transcription</keyword>
<keyword evidence="8" id="KW-1185">Reference proteome</keyword>
<dbReference type="SUPFAM" id="SSF117856">
    <property type="entry name" value="AF0104/ALDC/Ptd012-like"/>
    <property type="match status" value="1"/>
</dbReference>
<sequence length="227" mass="24232">MADYKEYIPSSQPHTSDHSSDRNPPLSVPTCGGSSEVLQGNTTKRPRGRPPGSKNKPKTPTVITTDNDSVMKPMVLQISAGSNVIENIINFARRNHVSVSIISATGSVSDVILRYPSPQGAPYRFAGTFGILSLSGSFFVDHNTTPTPCSSFSIILSGGQAQILGGIVAGEVMAATPVTVVVVTLANPLFHKLPYEGDDEDHHHQTMPNNIDGASQCYTPFIPWACL</sequence>
<keyword evidence="4" id="KW-0539">Nucleus</keyword>
<feature type="region of interest" description="Disordered" evidence="5">
    <location>
        <begin position="1"/>
        <end position="65"/>
    </location>
</feature>
<reference evidence="7 8" key="1">
    <citation type="journal article" date="2012" name="Nature">
        <title>Repeated polyploidization of Gossypium genomes and the evolution of spinnable cotton fibres.</title>
        <authorList>
            <person name="Paterson A.H."/>
            <person name="Wendel J.F."/>
            <person name="Gundlach H."/>
            <person name="Guo H."/>
            <person name="Jenkins J."/>
            <person name="Jin D."/>
            <person name="Llewellyn D."/>
            <person name="Showmaker K.C."/>
            <person name="Shu S."/>
            <person name="Udall J."/>
            <person name="Yoo M.J."/>
            <person name="Byers R."/>
            <person name="Chen W."/>
            <person name="Doron-Faigenboim A."/>
            <person name="Duke M.V."/>
            <person name="Gong L."/>
            <person name="Grimwood J."/>
            <person name="Grover C."/>
            <person name="Grupp K."/>
            <person name="Hu G."/>
            <person name="Lee T.H."/>
            <person name="Li J."/>
            <person name="Lin L."/>
            <person name="Liu T."/>
            <person name="Marler B.S."/>
            <person name="Page J.T."/>
            <person name="Roberts A.W."/>
            <person name="Romanel E."/>
            <person name="Sanders W.S."/>
            <person name="Szadkowski E."/>
            <person name="Tan X."/>
            <person name="Tang H."/>
            <person name="Xu C."/>
            <person name="Wang J."/>
            <person name="Wang Z."/>
            <person name="Zhang D."/>
            <person name="Zhang L."/>
            <person name="Ashrafi H."/>
            <person name="Bedon F."/>
            <person name="Bowers J.E."/>
            <person name="Brubaker C.L."/>
            <person name="Chee P.W."/>
            <person name="Das S."/>
            <person name="Gingle A.R."/>
            <person name="Haigler C.H."/>
            <person name="Harker D."/>
            <person name="Hoffmann L.V."/>
            <person name="Hovav R."/>
            <person name="Jones D.C."/>
            <person name="Lemke C."/>
            <person name="Mansoor S."/>
            <person name="ur Rahman M."/>
            <person name="Rainville L.N."/>
            <person name="Rambani A."/>
            <person name="Reddy U.K."/>
            <person name="Rong J.K."/>
            <person name="Saranga Y."/>
            <person name="Scheffler B.E."/>
            <person name="Scheffler J.A."/>
            <person name="Stelly D.M."/>
            <person name="Triplett B.A."/>
            <person name="Van Deynze A."/>
            <person name="Vaslin M.F."/>
            <person name="Waghmare V.N."/>
            <person name="Walford S.A."/>
            <person name="Wright R.J."/>
            <person name="Zaki E.A."/>
            <person name="Zhang T."/>
            <person name="Dennis E.S."/>
            <person name="Mayer K.F."/>
            <person name="Peterson D.G."/>
            <person name="Rokhsar D.S."/>
            <person name="Wang X."/>
            <person name="Schmutz J."/>
        </authorList>
    </citation>
    <scope>NUCLEOTIDE SEQUENCE [LARGE SCALE GENOMIC DNA]</scope>
</reference>
<evidence type="ECO:0000256" key="4">
    <source>
        <dbReference type="ARBA" id="ARBA00023242"/>
    </source>
</evidence>
<dbReference type="KEGG" id="gra:105797679"/>
<evidence type="ECO:0000259" key="6">
    <source>
        <dbReference type="PROSITE" id="PS51742"/>
    </source>
</evidence>
<dbReference type="Proteomes" id="UP000032304">
    <property type="component" value="Chromosome 6"/>
</dbReference>
<dbReference type="EMBL" id="CM001745">
    <property type="protein sequence ID" value="KJB35686.1"/>
    <property type="molecule type" value="Genomic_DNA"/>
</dbReference>
<dbReference type="Gene3D" id="3.30.1330.80">
    <property type="entry name" value="Hypothetical protein, similar to alpha- acetolactate decarboxylase, domain 2"/>
    <property type="match status" value="1"/>
</dbReference>